<feature type="coiled-coil region" evidence="2">
    <location>
        <begin position="47"/>
        <end position="142"/>
    </location>
</feature>
<evidence type="ECO:0000313" key="4">
    <source>
        <dbReference type="Proteomes" id="UP001501321"/>
    </source>
</evidence>
<dbReference type="Proteomes" id="UP001501321">
    <property type="component" value="Unassembled WGS sequence"/>
</dbReference>
<comment type="similarity">
    <text evidence="1">Belongs to the PspA/Vipp/IM30 family.</text>
</comment>
<reference evidence="4" key="1">
    <citation type="journal article" date="2019" name="Int. J. Syst. Evol. Microbiol.">
        <title>The Global Catalogue of Microorganisms (GCM) 10K type strain sequencing project: providing services to taxonomists for standard genome sequencing and annotation.</title>
        <authorList>
            <consortium name="The Broad Institute Genomics Platform"/>
            <consortium name="The Broad Institute Genome Sequencing Center for Infectious Disease"/>
            <person name="Wu L."/>
            <person name="Ma J."/>
        </authorList>
    </citation>
    <scope>NUCLEOTIDE SEQUENCE [LARGE SCALE GENOMIC DNA]</scope>
    <source>
        <strain evidence="4">JCM 32226</strain>
    </source>
</reference>
<comment type="caution">
    <text evidence="3">The sequence shown here is derived from an EMBL/GenBank/DDBJ whole genome shotgun (WGS) entry which is preliminary data.</text>
</comment>
<evidence type="ECO:0000256" key="2">
    <source>
        <dbReference type="SAM" id="Coils"/>
    </source>
</evidence>
<proteinExistence type="inferred from homology"/>
<dbReference type="EMBL" id="BAABFC010000001">
    <property type="protein sequence ID" value="GAA4492302.1"/>
    <property type="molecule type" value="Genomic_DNA"/>
</dbReference>
<evidence type="ECO:0000256" key="1">
    <source>
        <dbReference type="ARBA" id="ARBA00043985"/>
    </source>
</evidence>
<accession>A0ABP8PW09</accession>
<dbReference type="Pfam" id="PF04012">
    <property type="entry name" value="PspA_IM30"/>
    <property type="match status" value="1"/>
</dbReference>
<evidence type="ECO:0000313" key="3">
    <source>
        <dbReference type="EMBL" id="GAA4492302.1"/>
    </source>
</evidence>
<dbReference type="RefSeq" id="WP_345008892.1">
    <property type="nucleotide sequence ID" value="NZ_BAABFC010000001.1"/>
</dbReference>
<sequence>MGVFSRIADIVSANLNSLLDKAEDPQKMVRLIIQEMEEGLVQERSNLARYLLQQKELSRQLNRYADQAQEWQDKAQLALIKNREDLARAALLEKAKLTEAQQALQEELGHVAEGISKLGHEIQQLEAKLLDARARQQAMSLRCATADSRLQIQARSGGEVPRQMGAKFEQMERKISELEARADIHSQGNPSLAQQFAELAVDDAIEQELANLKARVAGKPVTGGESKHDE</sequence>
<organism evidence="3 4">
    <name type="scientific">Pseudaeromonas paramecii</name>
    <dbReference type="NCBI Taxonomy" id="2138166"/>
    <lineage>
        <taxon>Bacteria</taxon>
        <taxon>Pseudomonadati</taxon>
        <taxon>Pseudomonadota</taxon>
        <taxon>Gammaproteobacteria</taxon>
        <taxon>Aeromonadales</taxon>
        <taxon>Aeromonadaceae</taxon>
        <taxon>Pseudaeromonas</taxon>
    </lineage>
</organism>
<dbReference type="InterPro" id="IPR007157">
    <property type="entry name" value="PspA_VIPP1"/>
</dbReference>
<gene>
    <name evidence="3" type="primary">pspA</name>
    <name evidence="3" type="ORF">GCM10023095_00580</name>
</gene>
<dbReference type="NCBIfam" id="TIGR02977">
    <property type="entry name" value="phageshock_pspA"/>
    <property type="match status" value="1"/>
</dbReference>
<keyword evidence="2" id="KW-0175">Coiled coil</keyword>
<protein>
    <submittedName>
        <fullName evidence="3">Phage shock protein PspA</fullName>
    </submittedName>
</protein>
<dbReference type="PANTHER" id="PTHR31088">
    <property type="entry name" value="MEMBRANE-ASSOCIATED PROTEIN VIPP1, CHLOROPLASTIC"/>
    <property type="match status" value="1"/>
</dbReference>
<name>A0ABP8PW09_9GAMM</name>
<dbReference type="InterPro" id="IPR014319">
    <property type="entry name" value="Phageshock_PspA"/>
</dbReference>
<keyword evidence="4" id="KW-1185">Reference proteome</keyword>
<dbReference type="PANTHER" id="PTHR31088:SF6">
    <property type="entry name" value="PHAGE SHOCK PROTEIN A"/>
    <property type="match status" value="1"/>
</dbReference>